<feature type="region of interest" description="Disordered" evidence="1">
    <location>
        <begin position="202"/>
        <end position="221"/>
    </location>
</feature>
<feature type="region of interest" description="Disordered" evidence="1">
    <location>
        <begin position="347"/>
        <end position="380"/>
    </location>
</feature>
<evidence type="ECO:0000313" key="2">
    <source>
        <dbReference type="EMBL" id="KAJ4460145.1"/>
    </source>
</evidence>
<keyword evidence="3" id="KW-1185">Reference proteome</keyword>
<evidence type="ECO:0000313" key="3">
    <source>
        <dbReference type="Proteomes" id="UP001141327"/>
    </source>
</evidence>
<feature type="region of interest" description="Disordered" evidence="1">
    <location>
        <begin position="470"/>
        <end position="502"/>
    </location>
</feature>
<proteinExistence type="predicted"/>
<dbReference type="Gene3D" id="3.80.10.10">
    <property type="entry name" value="Ribonuclease Inhibitor"/>
    <property type="match status" value="1"/>
</dbReference>
<dbReference type="Proteomes" id="UP001141327">
    <property type="component" value="Unassembled WGS sequence"/>
</dbReference>
<evidence type="ECO:0000256" key="1">
    <source>
        <dbReference type="SAM" id="MobiDB-lite"/>
    </source>
</evidence>
<protein>
    <submittedName>
        <fullName evidence="2">Uncharacterized protein</fullName>
    </submittedName>
</protein>
<feature type="region of interest" description="Disordered" evidence="1">
    <location>
        <begin position="228"/>
        <end position="275"/>
    </location>
</feature>
<feature type="compositionally biased region" description="Low complexity" evidence="1">
    <location>
        <begin position="358"/>
        <end position="380"/>
    </location>
</feature>
<feature type="compositionally biased region" description="Low complexity" evidence="1">
    <location>
        <begin position="262"/>
        <end position="275"/>
    </location>
</feature>
<organism evidence="2 3">
    <name type="scientific">Paratrimastix pyriformis</name>
    <dbReference type="NCBI Taxonomy" id="342808"/>
    <lineage>
        <taxon>Eukaryota</taxon>
        <taxon>Metamonada</taxon>
        <taxon>Preaxostyla</taxon>
        <taxon>Paratrimastigidae</taxon>
        <taxon>Paratrimastix</taxon>
    </lineage>
</organism>
<comment type="caution">
    <text evidence="2">The sequence shown here is derived from an EMBL/GenBank/DDBJ whole genome shotgun (WGS) entry which is preliminary data.</text>
</comment>
<accession>A0ABQ8URJ8</accession>
<sequence>MTENEGALFRQFCDRVASPRSGSEYLDAQSKICGASQLELLVQAISRFEAQTGKHIRYLNLSFTSLDDHSMELLLPLLPYVENLKLCHNFVGDEGATTLARALAGRPTGGPPLELDLSENPIGERGARAFVEHCPWLARDIGLDYCRVPFPVLRAIYASGGSGPTAAATSVPAAAIEGGRPPEDHPMAPGACCMPQIKRLRHASPTSPVDRGRGGDPGSRVLESYSLLPEREHLPRPPLNGGPSSRTALGSPPIRTAPPGLTSTPGCPAAPGTAASPAAAAGWLENCGALVGALEGLLDQARQLRAQANSWLAASYPASPPSSPGTRDILSEAAKARVGHLFQTLALSKPVGPTGQTSGAASGNSPPSGESSGGSLPAAGPQLLEAAPVLQRRLEGIEAAKEAAVAREAYEEAARLRALVAPIYAEAERLAQLRSDIRQAAAAEDFQAAAEYKATSEHCRQQVAEMLLALPRCPADGGPDAQQHPTSAGSSSQPRPRPQSPP</sequence>
<name>A0ABQ8URJ8_9EUKA</name>
<dbReference type="InterPro" id="IPR032675">
    <property type="entry name" value="LRR_dom_sf"/>
</dbReference>
<reference evidence="2" key="1">
    <citation type="journal article" date="2022" name="bioRxiv">
        <title>Genomics of Preaxostyla Flagellates Illuminates Evolutionary Transitions and the Path Towards Mitochondrial Loss.</title>
        <authorList>
            <person name="Novak L.V.F."/>
            <person name="Treitli S.C."/>
            <person name="Pyrih J."/>
            <person name="Halakuc P."/>
            <person name="Pipaliya S.V."/>
            <person name="Vacek V."/>
            <person name="Brzon O."/>
            <person name="Soukal P."/>
            <person name="Eme L."/>
            <person name="Dacks J.B."/>
            <person name="Karnkowska A."/>
            <person name="Elias M."/>
            <person name="Hampl V."/>
        </authorList>
    </citation>
    <scope>NUCLEOTIDE SEQUENCE</scope>
    <source>
        <strain evidence="2">RCP-MX</strain>
    </source>
</reference>
<gene>
    <name evidence="2" type="ORF">PAPYR_3885</name>
</gene>
<dbReference type="EMBL" id="JAPMOS010000015">
    <property type="protein sequence ID" value="KAJ4460145.1"/>
    <property type="molecule type" value="Genomic_DNA"/>
</dbReference>
<dbReference type="SUPFAM" id="SSF52047">
    <property type="entry name" value="RNI-like"/>
    <property type="match status" value="1"/>
</dbReference>